<feature type="domain" description="HAMP" evidence="8">
    <location>
        <begin position="307"/>
        <end position="359"/>
    </location>
</feature>
<dbReference type="InterPro" id="IPR003594">
    <property type="entry name" value="HATPase_dom"/>
</dbReference>
<keyword evidence="7" id="KW-1133">Transmembrane helix</keyword>
<dbReference type="InterPro" id="IPR003660">
    <property type="entry name" value="HAMP_dom"/>
</dbReference>
<keyword evidence="10" id="KW-1185">Reference proteome</keyword>
<keyword evidence="4 9" id="KW-0808">Transferase</keyword>
<name>A0ABU9DWC4_9BACL</name>
<dbReference type="SUPFAM" id="SSF55874">
    <property type="entry name" value="ATPase domain of HSP90 chaperone/DNA topoisomerase II/histidine kinase"/>
    <property type="match status" value="1"/>
</dbReference>
<evidence type="ECO:0000313" key="9">
    <source>
        <dbReference type="EMBL" id="MEK8132073.1"/>
    </source>
</evidence>
<dbReference type="GO" id="GO:0004673">
    <property type="term" value="F:protein histidine kinase activity"/>
    <property type="evidence" value="ECO:0007669"/>
    <property type="project" value="UniProtKB-EC"/>
</dbReference>
<dbReference type="InterPro" id="IPR036890">
    <property type="entry name" value="HATPase_C_sf"/>
</dbReference>
<evidence type="ECO:0000256" key="7">
    <source>
        <dbReference type="SAM" id="Phobius"/>
    </source>
</evidence>
<dbReference type="CDD" id="cd06225">
    <property type="entry name" value="HAMP"/>
    <property type="match status" value="1"/>
</dbReference>
<evidence type="ECO:0000256" key="4">
    <source>
        <dbReference type="ARBA" id="ARBA00022679"/>
    </source>
</evidence>
<sequence>MYKRSLLVKMLVWILLATVIPFICSNLISYRSTSAALEENLIELNRKTMNIGLDNLKRYLQELNQTSVSWYYDQSLISYMWLEKPGAEHTVYIDRQVDSLYYSRPEIKLVNYFSAMSGQQYVKLNPAVWGVSPQLKLPSRSQEDWGVLPSYETQRLNGSAFLIVHRKLIDYPKSTVLGLLSICFSMEEISRIGAQLLDQTHEQLFMLLGDGQMIYTSDETVDARSLGTSLRRSESGEPRGHWYGEFQGKPGVFLAVTDSYLGTPLTIVKFIPSSFINQTARQTLDRSIAIQFIAVAFVILFTFILTYSTIAPIKRLIRNMIRVEIGQFDVERFKTREDELGILELRFQTMVRNLKEMIIREYQQRIELSTAQLKMLQAQINPHFLYNTLQWIGTEALRHQIVEINDKISQLGAILRYSMDLDTETVTLQMEIDHIQDYLSLQETRFKDHLTYTIQCEPAAAQVLVPKMILQPLVENSIVHGIEDGSGQGSIWLDITLEDSLVIRIIDNGKGIDPSTIQHLKQRFEKELSPPGEQEGIGLINVLQRLRLKYREAFTWEIVSRPYEQTEIVLVISSQEGN</sequence>
<dbReference type="EMBL" id="JBBPCC010000026">
    <property type="protein sequence ID" value="MEK8132073.1"/>
    <property type="molecule type" value="Genomic_DNA"/>
</dbReference>
<dbReference type="Pfam" id="PF02518">
    <property type="entry name" value="HATPase_c"/>
    <property type="match status" value="1"/>
</dbReference>
<keyword evidence="5 9" id="KW-0418">Kinase</keyword>
<evidence type="ECO:0000256" key="3">
    <source>
        <dbReference type="ARBA" id="ARBA00022553"/>
    </source>
</evidence>
<keyword evidence="2" id="KW-1003">Cell membrane</keyword>
<dbReference type="PANTHER" id="PTHR34220:SF7">
    <property type="entry name" value="SENSOR HISTIDINE KINASE YPDA"/>
    <property type="match status" value="1"/>
</dbReference>
<accession>A0ABU9DWC4</accession>
<dbReference type="Proteomes" id="UP001469365">
    <property type="component" value="Unassembled WGS sequence"/>
</dbReference>
<dbReference type="Pfam" id="PF06580">
    <property type="entry name" value="His_kinase"/>
    <property type="match status" value="1"/>
</dbReference>
<evidence type="ECO:0000256" key="6">
    <source>
        <dbReference type="ARBA" id="ARBA00023136"/>
    </source>
</evidence>
<keyword evidence="7" id="KW-0812">Transmembrane</keyword>
<dbReference type="InterPro" id="IPR010559">
    <property type="entry name" value="Sig_transdc_His_kin_internal"/>
</dbReference>
<organism evidence="9 10">
    <name type="scientific">Paenibacillus filicis</name>
    <dbReference type="NCBI Taxonomy" id="669464"/>
    <lineage>
        <taxon>Bacteria</taxon>
        <taxon>Bacillati</taxon>
        <taxon>Bacillota</taxon>
        <taxon>Bacilli</taxon>
        <taxon>Bacillales</taxon>
        <taxon>Paenibacillaceae</taxon>
        <taxon>Paenibacillus</taxon>
    </lineage>
</organism>
<dbReference type="PANTHER" id="PTHR34220">
    <property type="entry name" value="SENSOR HISTIDINE KINASE YPDA"/>
    <property type="match status" value="1"/>
</dbReference>
<evidence type="ECO:0000259" key="8">
    <source>
        <dbReference type="PROSITE" id="PS50885"/>
    </source>
</evidence>
<keyword evidence="3" id="KW-0597">Phosphoprotein</keyword>
<evidence type="ECO:0000256" key="2">
    <source>
        <dbReference type="ARBA" id="ARBA00022475"/>
    </source>
</evidence>
<dbReference type="EC" id="2.7.13.3" evidence="9"/>
<gene>
    <name evidence="9" type="ORF">WMW72_29670</name>
</gene>
<feature type="transmembrane region" description="Helical" evidence="7">
    <location>
        <begin position="288"/>
        <end position="310"/>
    </location>
</feature>
<evidence type="ECO:0000256" key="5">
    <source>
        <dbReference type="ARBA" id="ARBA00022777"/>
    </source>
</evidence>
<dbReference type="Gene3D" id="3.30.565.10">
    <property type="entry name" value="Histidine kinase-like ATPase, C-terminal domain"/>
    <property type="match status" value="1"/>
</dbReference>
<comment type="caution">
    <text evidence="9">The sequence shown here is derived from an EMBL/GenBank/DDBJ whole genome shotgun (WGS) entry which is preliminary data.</text>
</comment>
<evidence type="ECO:0000313" key="10">
    <source>
        <dbReference type="Proteomes" id="UP001469365"/>
    </source>
</evidence>
<dbReference type="InterPro" id="IPR050640">
    <property type="entry name" value="Bact_2-comp_sensor_kinase"/>
</dbReference>
<keyword evidence="6 7" id="KW-0472">Membrane</keyword>
<comment type="subcellular location">
    <subcellularLocation>
        <location evidence="1">Cell membrane</location>
        <topology evidence="1">Multi-pass membrane protein</topology>
    </subcellularLocation>
</comment>
<reference evidence="9 10" key="1">
    <citation type="submission" date="2024-04" db="EMBL/GenBank/DDBJ databases">
        <title>draft genome sequnece of Paenibacillus filicis.</title>
        <authorList>
            <person name="Kim D.-U."/>
        </authorList>
    </citation>
    <scope>NUCLEOTIDE SEQUENCE [LARGE SCALE GENOMIC DNA]</scope>
    <source>
        <strain evidence="9 10">KACC14197</strain>
    </source>
</reference>
<dbReference type="Gene3D" id="6.10.340.10">
    <property type="match status" value="1"/>
</dbReference>
<evidence type="ECO:0000256" key="1">
    <source>
        <dbReference type="ARBA" id="ARBA00004651"/>
    </source>
</evidence>
<dbReference type="PROSITE" id="PS50885">
    <property type="entry name" value="HAMP"/>
    <property type="match status" value="1"/>
</dbReference>
<dbReference type="SUPFAM" id="SSF158472">
    <property type="entry name" value="HAMP domain-like"/>
    <property type="match status" value="1"/>
</dbReference>
<protein>
    <submittedName>
        <fullName evidence="9">Sensor histidine kinase</fullName>
        <ecNumber evidence="9">2.7.13.3</ecNumber>
    </submittedName>
</protein>
<proteinExistence type="predicted"/>